<evidence type="ECO:0000313" key="2">
    <source>
        <dbReference type="Proteomes" id="UP000475385"/>
    </source>
</evidence>
<comment type="caution">
    <text evidence="1">The sequence shown here is derived from an EMBL/GenBank/DDBJ whole genome shotgun (WGS) entry which is preliminary data.</text>
</comment>
<protein>
    <submittedName>
        <fullName evidence="1">Uncharacterized protein</fullName>
    </submittedName>
</protein>
<gene>
    <name evidence="1" type="ORF">G3576_07845</name>
</gene>
<reference evidence="1 2" key="2">
    <citation type="submission" date="2020-03" db="EMBL/GenBank/DDBJ databases">
        <title>Roseomonas stagni sp. nov., isolated from pond water in Japan.</title>
        <authorList>
            <person name="Furuhata K."/>
            <person name="Miyamoto H."/>
            <person name="Goto K."/>
        </authorList>
    </citation>
    <scope>NUCLEOTIDE SEQUENCE [LARGE SCALE GENOMIC DNA]</scope>
    <source>
        <strain evidence="1 2">PeD5</strain>
    </source>
</reference>
<dbReference type="AlphaFoldDB" id="A0A6M1LHV2"/>
<dbReference type="RefSeq" id="WP_164693801.1">
    <property type="nucleotide sequence ID" value="NZ_JAAIKB010000002.1"/>
</dbReference>
<dbReference type="EMBL" id="JAAIKB010000002">
    <property type="protein sequence ID" value="NGM19925.1"/>
    <property type="molecule type" value="Genomic_DNA"/>
</dbReference>
<keyword evidence="2" id="KW-1185">Reference proteome</keyword>
<reference evidence="1 2" key="1">
    <citation type="submission" date="2020-02" db="EMBL/GenBank/DDBJ databases">
        <authorList>
            <person name="Kim H.M."/>
            <person name="Jeon C.O."/>
        </authorList>
    </citation>
    <scope>NUCLEOTIDE SEQUENCE [LARGE SCALE GENOMIC DNA]</scope>
    <source>
        <strain evidence="1 2">PeD5</strain>
    </source>
</reference>
<name>A0A6M1LHV2_9PROT</name>
<accession>A0A6M1LHV2</accession>
<sequence length="336" mass="37433">MQVITPTPAQALSLVQAMHAVATAEGTVAMLPIEAESIAAIQRHLLHQDEPVQPPALVMPQDLAAVIDTPVLRREAVRILAMVAVLDKQVTDAKVRLVEGAAATLGVEEYGVGLLRLAQQRQFRKLAFKVIMRSVAHYWSPTGKARLRDWLDMARIAMPAIPGLYAMLVDRTLLERYRALEARPAGTLGHGLFRFYRDRGFPMPGEPKSFPEGWSKHEIYHIISEYETSLQGEMLNAAFSGGNTEVLCMDLLLMTLLQFHAGFQVMPGPVLKDELKPDAFFRAVARGAATQVDVLAGWDWWSAVDQPIAELRQRFQVPPLRPEERRWLAENGCLLA</sequence>
<proteinExistence type="predicted"/>
<dbReference type="Proteomes" id="UP000475385">
    <property type="component" value="Unassembled WGS sequence"/>
</dbReference>
<evidence type="ECO:0000313" key="1">
    <source>
        <dbReference type="EMBL" id="NGM19925.1"/>
    </source>
</evidence>
<organism evidence="1 2">
    <name type="scientific">Falsiroseomonas algicola</name>
    <dbReference type="NCBI Taxonomy" id="2716930"/>
    <lineage>
        <taxon>Bacteria</taxon>
        <taxon>Pseudomonadati</taxon>
        <taxon>Pseudomonadota</taxon>
        <taxon>Alphaproteobacteria</taxon>
        <taxon>Acetobacterales</taxon>
        <taxon>Roseomonadaceae</taxon>
        <taxon>Falsiroseomonas</taxon>
    </lineage>
</organism>